<dbReference type="Proteomes" id="UP000326757">
    <property type="component" value="Unassembled WGS sequence"/>
</dbReference>
<reference evidence="1 2" key="1">
    <citation type="submission" date="2019-06" db="EMBL/GenBank/DDBJ databases">
        <title>Genome Sequence of the Brown Rot Fungal Pathogen Monilinia laxa.</title>
        <authorList>
            <person name="De Miccolis Angelini R.M."/>
            <person name="Landi L."/>
            <person name="Abate D."/>
            <person name="Pollastro S."/>
            <person name="Romanazzi G."/>
            <person name="Faretra F."/>
        </authorList>
    </citation>
    <scope>NUCLEOTIDE SEQUENCE [LARGE SCALE GENOMIC DNA]</scope>
    <source>
        <strain evidence="1 2">Mlax316</strain>
    </source>
</reference>
<evidence type="ECO:0000313" key="2">
    <source>
        <dbReference type="Proteomes" id="UP000326757"/>
    </source>
</evidence>
<keyword evidence="2" id="KW-1185">Reference proteome</keyword>
<dbReference type="EMBL" id="VIGI01000002">
    <property type="protein sequence ID" value="KAB8303923.1"/>
    <property type="molecule type" value="Genomic_DNA"/>
</dbReference>
<protein>
    <submittedName>
        <fullName evidence="1">Uncharacterized protein</fullName>
    </submittedName>
</protein>
<sequence length="84" mass="9492">MQSQGRVTNQNVSYLRERFQALQQEAGVIYTAKLQGGRQANIGHNAKSNSWSLYIMGYIGTPWNDRSVLPYKKFQSLPISAIKS</sequence>
<gene>
    <name evidence="1" type="ORF">EYC80_005285</name>
</gene>
<accession>A0A5N6KJF8</accession>
<dbReference type="AlphaFoldDB" id="A0A5N6KJF8"/>
<organism evidence="1 2">
    <name type="scientific">Monilinia laxa</name>
    <name type="common">Brown rot fungus</name>
    <name type="synonym">Sclerotinia laxa</name>
    <dbReference type="NCBI Taxonomy" id="61186"/>
    <lineage>
        <taxon>Eukaryota</taxon>
        <taxon>Fungi</taxon>
        <taxon>Dikarya</taxon>
        <taxon>Ascomycota</taxon>
        <taxon>Pezizomycotina</taxon>
        <taxon>Leotiomycetes</taxon>
        <taxon>Helotiales</taxon>
        <taxon>Sclerotiniaceae</taxon>
        <taxon>Monilinia</taxon>
    </lineage>
</organism>
<evidence type="ECO:0000313" key="1">
    <source>
        <dbReference type="EMBL" id="KAB8303923.1"/>
    </source>
</evidence>
<name>A0A5N6KJF8_MONLA</name>
<proteinExistence type="predicted"/>
<comment type="caution">
    <text evidence="1">The sequence shown here is derived from an EMBL/GenBank/DDBJ whole genome shotgun (WGS) entry which is preliminary data.</text>
</comment>